<dbReference type="Proteomes" id="UP000222840">
    <property type="component" value="Segment"/>
</dbReference>
<keyword evidence="2" id="KW-1185">Reference proteome</keyword>
<organism evidence="1 2">
    <name type="scientific">Yersinia phage fHe-Yen9-01</name>
    <dbReference type="NCBI Taxonomy" id="1965363"/>
    <lineage>
        <taxon>Viruses</taxon>
        <taxon>Duplodnaviria</taxon>
        <taxon>Heunggongvirae</taxon>
        <taxon>Uroviricota</taxon>
        <taxon>Caudoviricetes</taxon>
        <taxon>Pantevenvirales</taxon>
        <taxon>Straboviridae</taxon>
        <taxon>Tevenvirinae</taxon>
        <taxon>Tegunavirus</taxon>
        <taxon>Tegunavirus fheyen901</taxon>
    </lineage>
</organism>
<proteinExistence type="predicted"/>
<sequence>MKTYNEFIFEAAGGIKGINKDEWTYGGNGFDSKTATIDRYLATKVADFKAFAWEGLKYRNDYKIEVNGFKFDNIMDVLASNHDADFLAADKEMRRYTKVYSKAYDKGPSFVPKKGQWAMNSKLGEIINYAGTEFAKHKTNWFKQDRSDTRKEFVNIMKRAGHKVDFNHTKEIYTDANVQYAWEVISRAIWRKQN</sequence>
<evidence type="ECO:0000313" key="1">
    <source>
        <dbReference type="EMBL" id="ARB05908.1"/>
    </source>
</evidence>
<reference evidence="1 2" key="1">
    <citation type="submission" date="2017-02" db="EMBL/GenBank/DDBJ databases">
        <title>Characterization and complete genome sequence of Yersinia bacteriophage, fHe-Yen9-01.</title>
        <authorList>
            <person name="Jun J.W."/>
            <person name="Wicklund A."/>
            <person name="Skurnik M."/>
        </authorList>
    </citation>
    <scope>NUCLEOTIDE SEQUENCE [LARGE SCALE GENOMIC DNA]</scope>
</reference>
<accession>A0A1V0DXN8</accession>
<protein>
    <submittedName>
        <fullName evidence="1">Uncharacterized protein</fullName>
    </submittedName>
</protein>
<evidence type="ECO:0000313" key="2">
    <source>
        <dbReference type="Proteomes" id="UP000222840"/>
    </source>
</evidence>
<dbReference type="EMBL" id="KY593455">
    <property type="protein sequence ID" value="ARB05908.1"/>
    <property type="molecule type" value="Genomic_DNA"/>
</dbReference>
<name>A0A1V0DXN8_9CAUD</name>
<gene>
    <name evidence="1" type="ORF">fHeYen901_135</name>
</gene>